<evidence type="ECO:0000313" key="2">
    <source>
        <dbReference type="EMBL" id="MBM3331036.1"/>
    </source>
</evidence>
<reference evidence="2" key="1">
    <citation type="submission" date="2019-03" db="EMBL/GenBank/DDBJ databases">
        <title>Lake Tanganyika Metagenome-Assembled Genomes (MAGs).</title>
        <authorList>
            <person name="Tran P."/>
        </authorList>
    </citation>
    <scope>NUCLEOTIDE SEQUENCE</scope>
    <source>
        <strain evidence="2">K_DeepCast_150m_m2_040</strain>
    </source>
</reference>
<dbReference type="InterPro" id="IPR001387">
    <property type="entry name" value="Cro/C1-type_HTH"/>
</dbReference>
<accession>A0A937XFC0</accession>
<dbReference type="SUPFAM" id="SSF47413">
    <property type="entry name" value="lambda repressor-like DNA-binding domains"/>
    <property type="match status" value="1"/>
</dbReference>
<name>A0A937XFC0_UNCW3</name>
<dbReference type="InterPro" id="IPR010982">
    <property type="entry name" value="Lambda_DNA-bd_dom_sf"/>
</dbReference>
<dbReference type="Pfam" id="PF13560">
    <property type="entry name" value="HTH_31"/>
    <property type="match status" value="1"/>
</dbReference>
<organism evidence="2 3">
    <name type="scientific">candidate division WOR-3 bacterium</name>
    <dbReference type="NCBI Taxonomy" id="2052148"/>
    <lineage>
        <taxon>Bacteria</taxon>
        <taxon>Bacteria division WOR-3</taxon>
    </lineage>
</organism>
<proteinExistence type="predicted"/>
<dbReference type="SMART" id="SM00530">
    <property type="entry name" value="HTH_XRE"/>
    <property type="match status" value="1"/>
</dbReference>
<gene>
    <name evidence="2" type="ORF">FJY68_04190</name>
</gene>
<comment type="caution">
    <text evidence="2">The sequence shown here is derived from an EMBL/GenBank/DDBJ whole genome shotgun (WGS) entry which is preliminary data.</text>
</comment>
<evidence type="ECO:0000259" key="1">
    <source>
        <dbReference type="SMART" id="SM00530"/>
    </source>
</evidence>
<dbReference type="AlphaFoldDB" id="A0A937XFC0"/>
<protein>
    <submittedName>
        <fullName evidence="2">Helix-turn-helix domain-containing protein</fullName>
    </submittedName>
</protein>
<dbReference type="Proteomes" id="UP000779900">
    <property type="component" value="Unassembled WGS sequence"/>
</dbReference>
<evidence type="ECO:0000313" key="3">
    <source>
        <dbReference type="Proteomes" id="UP000779900"/>
    </source>
</evidence>
<dbReference type="GO" id="GO:0003677">
    <property type="term" value="F:DNA binding"/>
    <property type="evidence" value="ECO:0007669"/>
    <property type="project" value="InterPro"/>
</dbReference>
<feature type="domain" description="HTH cro/C1-type" evidence="1">
    <location>
        <begin position="17"/>
        <end position="77"/>
    </location>
</feature>
<dbReference type="EMBL" id="VGIR01000017">
    <property type="protein sequence ID" value="MBM3331036.1"/>
    <property type="molecule type" value="Genomic_DNA"/>
</dbReference>
<sequence length="234" mass="26943">MSRSKEMFRFTPEMGLRLRELRFREGMTQQELVVLMGRQGKGNHQLIGKVELGKAPYPSLGFVADYLRACRASFADIADLLNAYTFQPTVLEQRGYKRVRSLAKKLSWRVAGAVEKYDHHVLRAKLTTEPVRKRLARVRAYARGQEAQRQLNRLVETELSSAGIKPASVEAAWTRVYARKLWRLLTRSKDEHKLKPKLEELERWTADIGIEALPVRATLRERITALVDESIART</sequence>